<reference evidence="1 2" key="1">
    <citation type="journal article" date="2022" name="DNA Res.">
        <title>Chromosomal-level genome assembly of the orchid tree Bauhinia variegata (Leguminosae; Cercidoideae) supports the allotetraploid origin hypothesis of Bauhinia.</title>
        <authorList>
            <person name="Zhong Y."/>
            <person name="Chen Y."/>
            <person name="Zheng D."/>
            <person name="Pang J."/>
            <person name="Liu Y."/>
            <person name="Luo S."/>
            <person name="Meng S."/>
            <person name="Qian L."/>
            <person name="Wei D."/>
            <person name="Dai S."/>
            <person name="Zhou R."/>
        </authorList>
    </citation>
    <scope>NUCLEOTIDE SEQUENCE [LARGE SCALE GENOMIC DNA]</scope>
    <source>
        <strain evidence="1">BV-YZ2020</strain>
    </source>
</reference>
<comment type="caution">
    <text evidence="1">The sequence shown here is derived from an EMBL/GenBank/DDBJ whole genome shotgun (WGS) entry which is preliminary data.</text>
</comment>
<dbReference type="EMBL" id="CM039431">
    <property type="protein sequence ID" value="KAI4338265.1"/>
    <property type="molecule type" value="Genomic_DNA"/>
</dbReference>
<organism evidence="1 2">
    <name type="scientific">Bauhinia variegata</name>
    <name type="common">Purple orchid tree</name>
    <name type="synonym">Phanera variegata</name>
    <dbReference type="NCBI Taxonomy" id="167791"/>
    <lineage>
        <taxon>Eukaryota</taxon>
        <taxon>Viridiplantae</taxon>
        <taxon>Streptophyta</taxon>
        <taxon>Embryophyta</taxon>
        <taxon>Tracheophyta</taxon>
        <taxon>Spermatophyta</taxon>
        <taxon>Magnoliopsida</taxon>
        <taxon>eudicotyledons</taxon>
        <taxon>Gunneridae</taxon>
        <taxon>Pentapetalae</taxon>
        <taxon>rosids</taxon>
        <taxon>fabids</taxon>
        <taxon>Fabales</taxon>
        <taxon>Fabaceae</taxon>
        <taxon>Cercidoideae</taxon>
        <taxon>Cercideae</taxon>
        <taxon>Bauhiniinae</taxon>
        <taxon>Bauhinia</taxon>
    </lineage>
</organism>
<protein>
    <submittedName>
        <fullName evidence="1">Uncharacterized protein</fullName>
    </submittedName>
</protein>
<gene>
    <name evidence="1" type="ORF">L6164_016607</name>
</gene>
<proteinExistence type="predicted"/>
<accession>A0ACB9NQ26</accession>
<evidence type="ECO:0000313" key="1">
    <source>
        <dbReference type="EMBL" id="KAI4338265.1"/>
    </source>
</evidence>
<name>A0ACB9NQ26_BAUVA</name>
<keyword evidence="2" id="KW-1185">Reference proteome</keyword>
<dbReference type="Proteomes" id="UP000828941">
    <property type="component" value="Chromosome 6"/>
</dbReference>
<sequence>MKTHDIIFAERLQTTAVKTILYAGMVVGFASYGEDWRQKRKICVLELLSLKRVRSFHFIGQEVEDMVNNIRDACTNNEECSVNLSEMLIALTNNVMCRCVLGGKYSTKDDSRFGELARR</sequence>
<evidence type="ECO:0000313" key="2">
    <source>
        <dbReference type="Proteomes" id="UP000828941"/>
    </source>
</evidence>